<feature type="domain" description="Methylmalonyl-CoA mutase alpha/beta chain catalytic" evidence="2">
    <location>
        <begin position="59"/>
        <end position="127"/>
    </location>
</feature>
<dbReference type="PANTHER" id="PTHR48101">
    <property type="entry name" value="METHYLMALONYL-COA MUTASE, MITOCHONDRIAL-RELATED"/>
    <property type="match status" value="1"/>
</dbReference>
<dbReference type="CDD" id="cd03677">
    <property type="entry name" value="MM_CoA_mutase_beta"/>
    <property type="match status" value="1"/>
</dbReference>
<dbReference type="EMBL" id="JAENJH010000012">
    <property type="protein sequence ID" value="MBK1788813.1"/>
    <property type="molecule type" value="Genomic_DNA"/>
</dbReference>
<evidence type="ECO:0000259" key="2">
    <source>
        <dbReference type="Pfam" id="PF01642"/>
    </source>
</evidence>
<evidence type="ECO:0000313" key="3">
    <source>
        <dbReference type="EMBL" id="MBK1788813.1"/>
    </source>
</evidence>
<organism evidence="3 4">
    <name type="scientific">Prauserella cavernicola</name>
    <dbReference type="NCBI Taxonomy" id="2800127"/>
    <lineage>
        <taxon>Bacteria</taxon>
        <taxon>Bacillati</taxon>
        <taxon>Actinomycetota</taxon>
        <taxon>Actinomycetes</taxon>
        <taxon>Pseudonocardiales</taxon>
        <taxon>Pseudonocardiaceae</taxon>
        <taxon>Prauserella</taxon>
    </lineage>
</organism>
<dbReference type="AlphaFoldDB" id="A0A934R0X5"/>
<dbReference type="InterPro" id="IPR006099">
    <property type="entry name" value="MeMalonylCoA_mutase_a/b_cat"/>
</dbReference>
<accession>A0A934R0X5</accession>
<evidence type="ECO:0000313" key="4">
    <source>
        <dbReference type="Proteomes" id="UP000635245"/>
    </source>
</evidence>
<dbReference type="GO" id="GO:0005737">
    <property type="term" value="C:cytoplasm"/>
    <property type="evidence" value="ECO:0007669"/>
    <property type="project" value="TreeGrafter"/>
</dbReference>
<dbReference type="SUPFAM" id="SSF51703">
    <property type="entry name" value="Cobalamin (vitamin B12)-dependent enzymes"/>
    <property type="match status" value="1"/>
</dbReference>
<dbReference type="GO" id="GO:0019678">
    <property type="term" value="P:propionate metabolic process, methylmalonyl pathway"/>
    <property type="evidence" value="ECO:0007669"/>
    <property type="project" value="TreeGrafter"/>
</dbReference>
<dbReference type="PANTHER" id="PTHR48101:SF4">
    <property type="entry name" value="METHYLMALONYL-COA MUTASE, MITOCHONDRIAL"/>
    <property type="match status" value="1"/>
</dbReference>
<evidence type="ECO:0000256" key="1">
    <source>
        <dbReference type="ARBA" id="ARBA00011870"/>
    </source>
</evidence>
<dbReference type="Gene3D" id="3.20.20.240">
    <property type="entry name" value="Methylmalonyl-CoA mutase"/>
    <property type="match status" value="1"/>
</dbReference>
<gene>
    <name evidence="3" type="ORF">JHE00_31175</name>
</gene>
<dbReference type="RefSeq" id="WP_200325125.1">
    <property type="nucleotide sequence ID" value="NZ_JAENJH010000012.1"/>
</dbReference>
<feature type="domain" description="Methylmalonyl-CoA mutase alpha/beta chain catalytic" evidence="2">
    <location>
        <begin position="136"/>
        <end position="461"/>
    </location>
</feature>
<sequence length="624" mass="64820">MTETAGTSASAPAELALAAEFETPGRGDWERLVAGVLTKSGALPEGFTGAPQSLLATTTYDGIEIQPLYTADDEAPSSGFPGLSPFVRGGHAEGHVSTGWDIRTLHSGSNAASVNEDMLGDLERGVGSVWLRVGDAALPVAELGRALRGVLLDLAPVALEPGEDYEAAAEALLAVLAERGTPAGAACGNLGADPIGLRARTGAAHDLAPAAALAARIAPRYPQLRTVVVDALPFHEAGGSDAQELGASIAAGVAYLRALTSAGLSVEDAADQLEFRYAATADQFLTIAKLRAARRLWARVTEVSGTEGVAMRQHAVTSPAMLTRRDPWVNMLRTTVACFAAGIGGADAVTVLPFDAAIGTPDEFARRIARNTQSILLEESKLAGVIDPAGGSWYVENLTDELAKAAWREFTAIEKAGGIEAELDSGALAERLARTWDARAARLATREDPITGVSEFPLLDETLLERDPAPSAVDGGGLPRRRYAQEYEHLRDRADAHLAAHGHRPSVFLATLGPLSAHTARATFAANLFQAGGLQPVNPGVTDDVAALVAAFRESGTTVACLCGSDRSYTEQAGEVATALREAGATVVLLAGKPGEHDGVTGYVHVGCDALAVLRSTLDTLGVD</sequence>
<comment type="subunit">
    <text evidence="1">Heterodimer of an alpha and a beta chain.</text>
</comment>
<comment type="caution">
    <text evidence="3">The sequence shown here is derived from an EMBL/GenBank/DDBJ whole genome shotgun (WGS) entry which is preliminary data.</text>
</comment>
<dbReference type="Proteomes" id="UP000635245">
    <property type="component" value="Unassembled WGS sequence"/>
</dbReference>
<protein>
    <submittedName>
        <fullName evidence="3">Methylmalonyl-CoA mutase small subunit</fullName>
    </submittedName>
</protein>
<name>A0A934R0X5_9PSEU</name>
<dbReference type="Pfam" id="PF01642">
    <property type="entry name" value="MM_CoA_mutase"/>
    <property type="match status" value="2"/>
</dbReference>
<dbReference type="GO" id="GO:0004494">
    <property type="term" value="F:methylmalonyl-CoA mutase activity"/>
    <property type="evidence" value="ECO:0007669"/>
    <property type="project" value="UniProtKB-EC"/>
</dbReference>
<dbReference type="Gene3D" id="3.40.50.280">
    <property type="entry name" value="Cobalamin-binding domain"/>
    <property type="match status" value="1"/>
</dbReference>
<dbReference type="GO" id="GO:0031419">
    <property type="term" value="F:cobalamin binding"/>
    <property type="evidence" value="ECO:0007669"/>
    <property type="project" value="UniProtKB-KW"/>
</dbReference>
<keyword evidence="4" id="KW-1185">Reference proteome</keyword>
<reference evidence="3" key="1">
    <citation type="submission" date="2020-12" db="EMBL/GenBank/DDBJ databases">
        <title>Prauserella sp. ASG 168, a novel actinomycete isolated from cave rock.</title>
        <authorList>
            <person name="Suriyachadkun C."/>
        </authorList>
    </citation>
    <scope>NUCLEOTIDE SEQUENCE</scope>
    <source>
        <strain evidence="3">ASG 168</strain>
    </source>
</reference>
<proteinExistence type="predicted"/>
<dbReference type="InterPro" id="IPR016176">
    <property type="entry name" value="Cbl-dep_enz_cat"/>
</dbReference>